<dbReference type="PROSITE" id="PS50263">
    <property type="entry name" value="CN_HYDROLASE"/>
    <property type="match status" value="1"/>
</dbReference>
<keyword evidence="2" id="KW-0378">Hydrolase</keyword>
<dbReference type="AlphaFoldDB" id="A0A2A7MLH9"/>
<gene>
    <name evidence="2" type="ORF">CQ394_13500</name>
</gene>
<proteinExistence type="predicted"/>
<evidence type="ECO:0000313" key="2">
    <source>
        <dbReference type="EMBL" id="PEG32662.1"/>
    </source>
</evidence>
<dbReference type="InterPro" id="IPR036526">
    <property type="entry name" value="C-N_Hydrolase_sf"/>
</dbReference>
<feature type="domain" description="CN hydrolase" evidence="1">
    <location>
        <begin position="1"/>
        <end position="235"/>
    </location>
</feature>
<dbReference type="STRING" id="137838.GCA_001458595_04193"/>
<dbReference type="Pfam" id="PF00795">
    <property type="entry name" value="CN_hydrolase"/>
    <property type="match status" value="1"/>
</dbReference>
<keyword evidence="3" id="KW-1185">Reference proteome</keyword>
<accession>A0A2A7MLH9</accession>
<dbReference type="OrthoDB" id="9811121at2"/>
<dbReference type="SUPFAM" id="SSF56317">
    <property type="entry name" value="Carbon-nitrogen hydrolase"/>
    <property type="match status" value="1"/>
</dbReference>
<comment type="caution">
    <text evidence="2">The sequence shown here is derived from an EMBL/GenBank/DDBJ whole genome shotgun (WGS) entry which is preliminary data.</text>
</comment>
<dbReference type="EMBL" id="PDCJ01000001">
    <property type="protein sequence ID" value="PEG32662.1"/>
    <property type="molecule type" value="Genomic_DNA"/>
</dbReference>
<dbReference type="PANTHER" id="PTHR47799:SF1">
    <property type="entry name" value="OMEGA-AMIDASE YAFV"/>
    <property type="match status" value="1"/>
</dbReference>
<dbReference type="Gene3D" id="3.60.110.10">
    <property type="entry name" value="Carbon-nitrogen hydrolase"/>
    <property type="match status" value="1"/>
</dbReference>
<reference evidence="2 3" key="1">
    <citation type="submission" date="2017-10" db="EMBL/GenBank/DDBJ databases">
        <title>Effective Description of Clostridium neonatale sp. nov. linked to necrotizing enterocolitis in neonates and a clarification of species assignable to the genus Clostridium (Prazmowski 1880) emend. Lawson and Rainey 2016.</title>
        <authorList>
            <person name="Bernard K."/>
            <person name="Burdz T."/>
            <person name="Wiebe D."/>
            <person name="Balcewich B."/>
            <person name="Alfa M."/>
            <person name="Bernier A.-M."/>
        </authorList>
    </citation>
    <scope>NUCLEOTIDE SEQUENCE [LARGE SCALE GENOMIC DNA]</scope>
    <source>
        <strain evidence="2 3">LCDC99A005</strain>
    </source>
</reference>
<sequence>MLVALAQMDLAWEDFNTNINRVETFTKEASSKNVELILFPEMCLSGFTNNISSLEKSEDEIIETIKNIAVNNKINIGLGFAIKVDKKGENKYTIISKSGEVLANYTKIHPFTFGGEDKIYSKGDHIDICKINEFKIAPFICYDLRFPEIFQIASKEAHIITVGASWPKAREDHWISLLKARAIENQCYIFGINRIGVGDDLEYNGASVFVSPTGEFLNDVNSKEGIIIKNIELDKINKVKKQFNIKKDRREELYYKSGGN</sequence>
<dbReference type="RefSeq" id="WP_058296804.1">
    <property type="nucleotide sequence ID" value="NZ_LN890328.1"/>
</dbReference>
<dbReference type="GO" id="GO:0050152">
    <property type="term" value="F:omega-amidase activity"/>
    <property type="evidence" value="ECO:0007669"/>
    <property type="project" value="TreeGrafter"/>
</dbReference>
<organism evidence="2 3">
    <name type="scientific">Clostridium neonatale</name>
    <dbReference type="NCBI Taxonomy" id="137838"/>
    <lineage>
        <taxon>Bacteria</taxon>
        <taxon>Bacillati</taxon>
        <taxon>Bacillota</taxon>
        <taxon>Clostridia</taxon>
        <taxon>Eubacteriales</taxon>
        <taxon>Clostridiaceae</taxon>
        <taxon>Clostridium</taxon>
    </lineage>
</organism>
<evidence type="ECO:0000313" key="3">
    <source>
        <dbReference type="Proteomes" id="UP000220840"/>
    </source>
</evidence>
<name>A0A2A7MLH9_9CLOT</name>
<dbReference type="GO" id="GO:0106008">
    <property type="term" value="F:2-oxoglutaramate amidase activity"/>
    <property type="evidence" value="ECO:0007669"/>
    <property type="project" value="TreeGrafter"/>
</dbReference>
<dbReference type="Proteomes" id="UP000220840">
    <property type="component" value="Unassembled WGS sequence"/>
</dbReference>
<dbReference type="InterPro" id="IPR052737">
    <property type="entry name" value="Omega-amidase_YafV"/>
</dbReference>
<dbReference type="InterPro" id="IPR003010">
    <property type="entry name" value="C-N_Hydrolase"/>
</dbReference>
<dbReference type="PANTHER" id="PTHR47799">
    <property type="entry name" value="OMEGA-AMIDASE YAFV"/>
    <property type="match status" value="1"/>
</dbReference>
<protein>
    <submittedName>
        <fullName evidence="2">Carbon-nitrogen hydrolase</fullName>
    </submittedName>
</protein>
<evidence type="ECO:0000259" key="1">
    <source>
        <dbReference type="PROSITE" id="PS50263"/>
    </source>
</evidence>